<feature type="region of interest" description="Disordered" evidence="2">
    <location>
        <begin position="1588"/>
        <end position="1613"/>
    </location>
</feature>
<evidence type="ECO:0000313" key="5">
    <source>
        <dbReference type="Proteomes" id="UP000825935"/>
    </source>
</evidence>
<feature type="region of interest" description="Disordered" evidence="2">
    <location>
        <begin position="399"/>
        <end position="607"/>
    </location>
</feature>
<feature type="compositionally biased region" description="Low complexity" evidence="2">
    <location>
        <begin position="1429"/>
        <end position="1446"/>
    </location>
</feature>
<feature type="compositionally biased region" description="Basic residues" evidence="2">
    <location>
        <begin position="493"/>
        <end position="523"/>
    </location>
</feature>
<feature type="compositionally biased region" description="Low complexity" evidence="2">
    <location>
        <begin position="524"/>
        <end position="539"/>
    </location>
</feature>
<keyword evidence="1" id="KW-0863">Zinc-finger</keyword>
<feature type="compositionally biased region" description="Polar residues" evidence="2">
    <location>
        <begin position="1362"/>
        <end position="1425"/>
    </location>
</feature>
<dbReference type="PANTHER" id="PTHR36886">
    <property type="entry name" value="PROTEIN FRIGIDA-ESSENTIAL 1"/>
    <property type="match status" value="1"/>
</dbReference>
<feature type="compositionally biased region" description="Basic residues" evidence="2">
    <location>
        <begin position="540"/>
        <end position="566"/>
    </location>
</feature>
<feature type="zinc finger region" description="C3H1-type" evidence="1">
    <location>
        <begin position="626"/>
        <end position="653"/>
    </location>
</feature>
<evidence type="ECO:0000256" key="2">
    <source>
        <dbReference type="SAM" id="MobiDB-lite"/>
    </source>
</evidence>
<accession>A0A8T2R8M5</accession>
<feature type="region of interest" description="Disordered" evidence="2">
    <location>
        <begin position="317"/>
        <end position="350"/>
    </location>
</feature>
<sequence>MYRPGMDPNFRPKTVAMPSSSQGTMYYYMPPPMPHPTRGQPYTAPQFTYASGQPPLPMMPHTSSYSSSGLPSVPPPPGLKVPQFVPPLPSDLPPPPPPSPPPSPPPPPLPSESSTPDCSPKNSSEKQKGQDSDCEVGKNGQDCASQHNSFLPREVVNGFVRKIDSKAKVLEPQQLSAWNSTYQDTLDDEAGLSDMDMEMEDAGDMDVYNERKSVDEVENRPSGSHLQYHDNSISDIQPNSYQDSKHAHQEIPVIKEPVQTQTANDQSSVCNVPDKDNHVRPVSAFHTAEADTYGKLGLVCEGQLGDGHSSASALFHSAEKTHSSPGAEGIRSESEEYQRGRPSRWDLSLPLPHDGVVSEVHKTEELQSTDICRENLQGMDKRHADTKILANKQRLKIFSDTPMDAESPGSRLRGDDLTGESQRLSSVAVTGTDTLRQEDPRKQAMADESRASVHGSQSNSERDGGGPHIPIDEFGRLVKEGVSDSESEEMRRPSKRKRSYSRSTSRSRSRSRSRGRSRWRSRSLSRSLSRSASKGGSSRSRSRSRSWSRSSGQRRRSYSRSPRNKMRWSESRSRSPQRRRSYSRTPPKDLMYLDSRSPQHQRSYRGDRDWRAEREFFGRGRRGGRGGGPAPCYFYARGRCLRGSSCRYLHVGRETIGQERGVWRRDAPPERLNADFAREDYSGDQYSQEPWRRDLIIDRQDEFGNSEQDSVVAKQQEELMSSSAAPQEGIGRESSLDRSGMVFSHGESWASRSVNAVNDRQVMAYNKALELVGISNVTNERFNTEKNIQNEGRNNETSECISAVKKDAMAGVRDIETSETLRDVAPPKSSETNKELPTLEQTASVELVNLLQQDGNEEVDDMVNESELNVSISEVKNLQSLEINEQYRDKVAESVKMGVDDDAKETSEKHLAAEIDAIGNNLMEDAANRDCISGEENVMKILSISGHSEVPQVSELMSDEGRTHEDKVEDEAIIGVVNSSVELDNSEASMDPCPAVANGEGQLKAEPLDKVETSRDSGSGVDLMADDLNESSSSLRHSEAIGEMNLNSVDDLDAQEESKISDYGDREHIVKAVKIEPHPTALKAASAEVNVPEFKSTPVITPTIQTSQRPVTSPSLPLSSTLPDMQRNVCTGQPIPISGSRLPVVEGQTQFFCDQVCPHSYSVSSVQYPMFAGDMQHNAQYKSYRLPLSQPVTASEPLDRTSHSMTSFSGGNVGYPSAGVWGQQQQVPVPDAQSHYGYGVPPRQSHVPSMAGAFNGPSSYGKAYSVHQFSQQNRGPYRGDHFSQLQRSSSVEGFLQGCPGGFGPVNSGGVVAANLGGFRPPNSNGSFVQSNPGAPYLQQNSGTSFAHQQAIANPIGSYPSYAPSQSYRPSNLGNTLPSQPPFQNYGQSNQPPYVATGQSVNLNGPVSNEKSGQTNQFSLSFSDPSVLQPPRLTTLPSLSSNSTFPLEKSQISHPFTSTTASQSNVMNSGFSSNSPFISSLSEQNTFSWNSQASQRPALPSSGPSSGYSYSLTAIPPLPGLVQATKSTDISAQSERGIIDGESNALAASAEKIPKEIESKKTISTVNKKEAAEIDMKAFVEDVGMVENISPESWSPQQQADEKETGKDQVLSKKSSRGLKMLRAAIADHVKDVLKPTWKEGYMSKEAFKTIAKKAVEKVIGNLPSHHIPKSQEKVDQYMKSSRPKISKLVQVDCSLQMSNEQACRY</sequence>
<keyword evidence="5" id="KW-1185">Reference proteome</keyword>
<evidence type="ECO:0000259" key="3">
    <source>
        <dbReference type="PROSITE" id="PS50103"/>
    </source>
</evidence>
<evidence type="ECO:0000256" key="1">
    <source>
        <dbReference type="PROSITE-ProRule" id="PRU00723"/>
    </source>
</evidence>
<feature type="compositionally biased region" description="Basic and acidic residues" evidence="2">
    <location>
        <begin position="435"/>
        <end position="451"/>
    </location>
</feature>
<reference evidence="4" key="1">
    <citation type="submission" date="2021-08" db="EMBL/GenBank/DDBJ databases">
        <title>WGS assembly of Ceratopteris richardii.</title>
        <authorList>
            <person name="Marchant D.B."/>
            <person name="Chen G."/>
            <person name="Jenkins J."/>
            <person name="Shu S."/>
            <person name="Leebens-Mack J."/>
            <person name="Grimwood J."/>
            <person name="Schmutz J."/>
            <person name="Soltis P."/>
            <person name="Soltis D."/>
            <person name="Chen Z.-H."/>
        </authorList>
    </citation>
    <scope>NUCLEOTIDE SEQUENCE</scope>
    <source>
        <strain evidence="4">Whitten #5841</strain>
        <tissue evidence="4">Leaf</tissue>
    </source>
</reference>
<keyword evidence="1" id="KW-0862">Zinc</keyword>
<dbReference type="PANTHER" id="PTHR36886:SF3">
    <property type="entry name" value="PROTEIN FRIGIDA-ESSENTIAL 1"/>
    <property type="match status" value="1"/>
</dbReference>
<evidence type="ECO:0000313" key="4">
    <source>
        <dbReference type="EMBL" id="KAH7292078.1"/>
    </source>
</evidence>
<dbReference type="EMBL" id="CM035434">
    <property type="protein sequence ID" value="KAH7292076.1"/>
    <property type="molecule type" value="Genomic_DNA"/>
</dbReference>
<keyword evidence="1" id="KW-0479">Metal-binding</keyword>
<dbReference type="EMBL" id="CM035434">
    <property type="protein sequence ID" value="KAH7292078.1"/>
    <property type="molecule type" value="Genomic_DNA"/>
</dbReference>
<protein>
    <recommendedName>
        <fullName evidence="3">C3H1-type domain-containing protein</fullName>
    </recommendedName>
</protein>
<feature type="compositionally biased region" description="Basic and acidic residues" evidence="2">
    <location>
        <begin position="330"/>
        <end position="339"/>
    </location>
</feature>
<comment type="caution">
    <text evidence="4">The sequence shown here is derived from an EMBL/GenBank/DDBJ whole genome shotgun (WGS) entry which is preliminary data.</text>
</comment>
<dbReference type="PROSITE" id="PS50103">
    <property type="entry name" value="ZF_C3H1"/>
    <property type="match status" value="1"/>
</dbReference>
<dbReference type="GO" id="GO:0008270">
    <property type="term" value="F:zinc ion binding"/>
    <property type="evidence" value="ECO:0007669"/>
    <property type="project" value="UniProtKB-KW"/>
</dbReference>
<dbReference type="InterPro" id="IPR000571">
    <property type="entry name" value="Znf_CCCH"/>
</dbReference>
<gene>
    <name evidence="4" type="ORF">KP509_29G050700</name>
</gene>
<feature type="region of interest" description="Disordered" evidence="2">
    <location>
        <begin position="213"/>
        <end position="247"/>
    </location>
</feature>
<feature type="region of interest" description="Disordered" evidence="2">
    <location>
        <begin position="1104"/>
        <end position="1123"/>
    </location>
</feature>
<feature type="compositionally biased region" description="Pro residues" evidence="2">
    <location>
        <begin position="72"/>
        <end position="110"/>
    </location>
</feature>
<feature type="compositionally biased region" description="Low complexity" evidence="2">
    <location>
        <begin position="1112"/>
        <end position="1123"/>
    </location>
</feature>
<feature type="compositionally biased region" description="Polar residues" evidence="2">
    <location>
        <begin position="1589"/>
        <end position="1598"/>
    </location>
</feature>
<feature type="domain" description="C3H1-type" evidence="3">
    <location>
        <begin position="626"/>
        <end position="653"/>
    </location>
</feature>
<feature type="compositionally biased region" description="Polar residues" evidence="2">
    <location>
        <begin position="221"/>
        <end position="242"/>
    </location>
</feature>
<dbReference type="Proteomes" id="UP000825935">
    <property type="component" value="Chromosome 29"/>
</dbReference>
<dbReference type="OrthoDB" id="1935339at2759"/>
<feature type="compositionally biased region" description="Polar residues" evidence="2">
    <location>
        <begin position="419"/>
        <end position="434"/>
    </location>
</feature>
<dbReference type="SMART" id="SM00356">
    <property type="entry name" value="ZnF_C3H1"/>
    <property type="match status" value="1"/>
</dbReference>
<proteinExistence type="predicted"/>
<feature type="compositionally biased region" description="Basic and acidic residues" evidence="2">
    <location>
        <begin position="1599"/>
        <end position="1610"/>
    </location>
</feature>
<organism evidence="4 5">
    <name type="scientific">Ceratopteris richardii</name>
    <name type="common">Triangle waterfern</name>
    <dbReference type="NCBI Taxonomy" id="49495"/>
    <lineage>
        <taxon>Eukaryota</taxon>
        <taxon>Viridiplantae</taxon>
        <taxon>Streptophyta</taxon>
        <taxon>Embryophyta</taxon>
        <taxon>Tracheophyta</taxon>
        <taxon>Polypodiopsida</taxon>
        <taxon>Polypodiidae</taxon>
        <taxon>Polypodiales</taxon>
        <taxon>Pteridineae</taxon>
        <taxon>Pteridaceae</taxon>
        <taxon>Parkerioideae</taxon>
        <taxon>Ceratopteris</taxon>
    </lineage>
</organism>
<feature type="compositionally biased region" description="Basic and acidic residues" evidence="2">
    <location>
        <begin position="460"/>
        <end position="492"/>
    </location>
</feature>
<dbReference type="InterPro" id="IPR052650">
    <property type="entry name" value="Zinc_finger_CCCH"/>
</dbReference>
<feature type="region of interest" description="Disordered" evidence="2">
    <location>
        <begin position="1362"/>
        <end position="1450"/>
    </location>
</feature>
<name>A0A8T2R8M5_CERRI</name>
<feature type="region of interest" description="Disordered" evidence="2">
    <location>
        <begin position="1"/>
        <end position="154"/>
    </location>
</feature>